<gene>
    <name evidence="1" type="ordered locus">HCH_03997</name>
</gene>
<dbReference type="STRING" id="349521.HCH_03997"/>
<evidence type="ECO:0000313" key="2">
    <source>
        <dbReference type="Proteomes" id="UP000000238"/>
    </source>
</evidence>
<dbReference type="RefSeq" id="WP_011397781.1">
    <property type="nucleotide sequence ID" value="NC_007645.1"/>
</dbReference>
<dbReference type="EMBL" id="CP000155">
    <property type="protein sequence ID" value="ABC30714.1"/>
    <property type="molecule type" value="Genomic_DNA"/>
</dbReference>
<dbReference type="Proteomes" id="UP000000238">
    <property type="component" value="Chromosome"/>
</dbReference>
<name>Q2SF60_HAHCH</name>
<dbReference type="OrthoDB" id="9890505at2"/>
<dbReference type="KEGG" id="hch:HCH_03997"/>
<organism evidence="1 2">
    <name type="scientific">Hahella chejuensis (strain KCTC 2396)</name>
    <dbReference type="NCBI Taxonomy" id="349521"/>
    <lineage>
        <taxon>Bacteria</taxon>
        <taxon>Pseudomonadati</taxon>
        <taxon>Pseudomonadota</taxon>
        <taxon>Gammaproteobacteria</taxon>
        <taxon>Oceanospirillales</taxon>
        <taxon>Hahellaceae</taxon>
        <taxon>Hahella</taxon>
    </lineage>
</organism>
<keyword evidence="2" id="KW-1185">Reference proteome</keyword>
<sequence length="134" mass="15384">MNLKQVCETLLDNADMRIDLSAFPKVTLDILVYGTMDDKYWKAVFECGQVVYMEAELDDDSSSNDLFVVLETRVKETTKSKVTPSVQHRMNDLQDEDPVWEVHLYGGMSLTLITTKFDWKLVELAESEYEMACA</sequence>
<dbReference type="HOGENOM" id="CLU_1893266_0_0_6"/>
<dbReference type="AlphaFoldDB" id="Q2SF60"/>
<proteinExistence type="predicted"/>
<evidence type="ECO:0000313" key="1">
    <source>
        <dbReference type="EMBL" id="ABC30714.1"/>
    </source>
</evidence>
<reference evidence="1 2" key="1">
    <citation type="journal article" date="2005" name="Nucleic Acids Res.">
        <title>Genomic blueprint of Hahella chejuensis, a marine microbe producing an algicidal agent.</title>
        <authorList>
            <person name="Jeong H."/>
            <person name="Yim J.H."/>
            <person name="Lee C."/>
            <person name="Choi S.-H."/>
            <person name="Park Y.K."/>
            <person name="Yoon S.H."/>
            <person name="Hur C.-G."/>
            <person name="Kang H.-Y."/>
            <person name="Kim D."/>
            <person name="Lee H.H."/>
            <person name="Park K.H."/>
            <person name="Park S.-H."/>
            <person name="Park H.-S."/>
            <person name="Lee H.K."/>
            <person name="Oh T.K."/>
            <person name="Kim J.F."/>
        </authorList>
    </citation>
    <scope>NUCLEOTIDE SEQUENCE [LARGE SCALE GENOMIC DNA]</scope>
    <source>
        <strain evidence="1 2">KCTC 2396</strain>
    </source>
</reference>
<accession>Q2SF60</accession>
<protein>
    <submittedName>
        <fullName evidence="1">Uncharacterized protein</fullName>
    </submittedName>
</protein>